<dbReference type="InterPro" id="IPR001916">
    <property type="entry name" value="Glyco_hydro_22"/>
</dbReference>
<reference evidence="8" key="2">
    <citation type="submission" date="2025-09" db="UniProtKB">
        <authorList>
            <consortium name="Ensembl"/>
        </authorList>
    </citation>
    <scope>IDENTIFICATION</scope>
</reference>
<keyword evidence="9" id="KW-1185">Reference proteome</keyword>
<protein>
    <recommendedName>
        <fullName evidence="2">lysozyme</fullName>
        <ecNumber evidence="2">3.2.1.17</ecNumber>
    </recommendedName>
</protein>
<dbReference type="SUPFAM" id="SSF53955">
    <property type="entry name" value="Lysozyme-like"/>
    <property type="match status" value="1"/>
</dbReference>
<evidence type="ECO:0000256" key="6">
    <source>
        <dbReference type="SAM" id="SignalP"/>
    </source>
</evidence>
<dbReference type="GO" id="GO:0003796">
    <property type="term" value="F:lysozyme activity"/>
    <property type="evidence" value="ECO:0007669"/>
    <property type="project" value="UniProtKB-EC"/>
</dbReference>
<organism evidence="8 9">
    <name type="scientific">Paramormyrops kingsleyae</name>
    <dbReference type="NCBI Taxonomy" id="1676925"/>
    <lineage>
        <taxon>Eukaryota</taxon>
        <taxon>Metazoa</taxon>
        <taxon>Chordata</taxon>
        <taxon>Craniata</taxon>
        <taxon>Vertebrata</taxon>
        <taxon>Euteleostomi</taxon>
        <taxon>Actinopterygii</taxon>
        <taxon>Neopterygii</taxon>
        <taxon>Teleostei</taxon>
        <taxon>Osteoglossocephala</taxon>
        <taxon>Osteoglossomorpha</taxon>
        <taxon>Osteoglossiformes</taxon>
        <taxon>Mormyridae</taxon>
        <taxon>Paramormyrops</taxon>
    </lineage>
</organism>
<proteinExistence type="inferred from homology"/>
<dbReference type="PROSITE" id="PS00128">
    <property type="entry name" value="GLYCOSYL_HYDROL_F22_1"/>
    <property type="match status" value="1"/>
</dbReference>
<keyword evidence="4" id="KW-1015">Disulfide bond</keyword>
<name>A0A3B3Q8W6_9TELE</name>
<dbReference type="PANTHER" id="PTHR11407:SF63">
    <property type="entry name" value="LYSOZYME C"/>
    <property type="match status" value="1"/>
</dbReference>
<dbReference type="InterPro" id="IPR019799">
    <property type="entry name" value="Glyco_hydro_22_CS"/>
</dbReference>
<dbReference type="PANTHER" id="PTHR11407">
    <property type="entry name" value="LYSOZYME C"/>
    <property type="match status" value="1"/>
</dbReference>
<feature type="signal peptide" evidence="6">
    <location>
        <begin position="1"/>
        <end position="17"/>
    </location>
</feature>
<dbReference type="CDD" id="cd16897">
    <property type="entry name" value="LYZ_C"/>
    <property type="match status" value="1"/>
</dbReference>
<keyword evidence="3" id="KW-0081">Bacteriolytic enzyme</keyword>
<dbReference type="InterPro" id="IPR000974">
    <property type="entry name" value="Glyco_hydro_22_lys"/>
</dbReference>
<comment type="similarity">
    <text evidence="1 5">Belongs to the glycosyl hydrolase 22 family.</text>
</comment>
<dbReference type="GeneTree" id="ENSGT00940000153832"/>
<evidence type="ECO:0000313" key="9">
    <source>
        <dbReference type="Proteomes" id="UP000261540"/>
    </source>
</evidence>
<dbReference type="PROSITE" id="PS51348">
    <property type="entry name" value="GLYCOSYL_HYDROL_F22_2"/>
    <property type="match status" value="1"/>
</dbReference>
<dbReference type="PRINTS" id="PR00137">
    <property type="entry name" value="LYSOZYME"/>
</dbReference>
<evidence type="ECO:0000256" key="5">
    <source>
        <dbReference type="RuleBase" id="RU004440"/>
    </source>
</evidence>
<accession>A0A3B3Q8W6</accession>
<evidence type="ECO:0000259" key="7">
    <source>
        <dbReference type="PROSITE" id="PS00128"/>
    </source>
</evidence>
<evidence type="ECO:0000313" key="8">
    <source>
        <dbReference type="Ensembl" id="ENSPKIP00000003107.1"/>
    </source>
</evidence>
<evidence type="ECO:0000256" key="1">
    <source>
        <dbReference type="ARBA" id="ARBA00010859"/>
    </source>
</evidence>
<dbReference type="Proteomes" id="UP000261540">
    <property type="component" value="Unplaced"/>
</dbReference>
<dbReference type="Pfam" id="PF00062">
    <property type="entry name" value="Lys"/>
    <property type="match status" value="1"/>
</dbReference>
<feature type="chain" id="PRO_5017199854" description="lysozyme" evidence="6">
    <location>
        <begin position="18"/>
        <end position="145"/>
    </location>
</feature>
<dbReference type="InterPro" id="IPR023346">
    <property type="entry name" value="Lysozyme-like_dom_sf"/>
</dbReference>
<reference evidence="8" key="1">
    <citation type="submission" date="2025-08" db="UniProtKB">
        <authorList>
            <consortium name="Ensembl"/>
        </authorList>
    </citation>
    <scope>IDENTIFICATION</scope>
</reference>
<dbReference type="SMART" id="SM00263">
    <property type="entry name" value="LYZ1"/>
    <property type="match status" value="1"/>
</dbReference>
<dbReference type="PRINTS" id="PR00135">
    <property type="entry name" value="LYZLACT"/>
</dbReference>
<evidence type="ECO:0000256" key="3">
    <source>
        <dbReference type="ARBA" id="ARBA00022638"/>
    </source>
</evidence>
<evidence type="ECO:0000256" key="4">
    <source>
        <dbReference type="ARBA" id="ARBA00023157"/>
    </source>
</evidence>
<evidence type="ECO:0000256" key="2">
    <source>
        <dbReference type="ARBA" id="ARBA00012732"/>
    </source>
</evidence>
<keyword evidence="6" id="KW-0732">Signal</keyword>
<sequence length="145" mass="15983">MKLFMFVVSVLLVTASAKIFERCELARKLKASGVDGYRGYGLPNWVCLAKWESDYNTASINRNSDGSTDYGIFQINSRWWCNNHKTPTSNGCGIDCSALQSDNIDVAIQCAKRVARDPNGISAWVAWRNNCKGKDLSSYVAGCGV</sequence>
<dbReference type="GO" id="GO:0042742">
    <property type="term" value="P:defense response to bacterium"/>
    <property type="evidence" value="ECO:0007669"/>
    <property type="project" value="UniProtKB-KW"/>
</dbReference>
<keyword evidence="3" id="KW-0929">Antimicrobial</keyword>
<dbReference type="AlphaFoldDB" id="A0A3B3Q8W6"/>
<dbReference type="Gene3D" id="1.10.530.10">
    <property type="match status" value="1"/>
</dbReference>
<dbReference type="GO" id="GO:0031640">
    <property type="term" value="P:killing of cells of another organism"/>
    <property type="evidence" value="ECO:0007669"/>
    <property type="project" value="UniProtKB-KW"/>
</dbReference>
<dbReference type="FunFam" id="1.10.530.10:FF:000001">
    <property type="entry name" value="Lysozyme C"/>
    <property type="match status" value="1"/>
</dbReference>
<dbReference type="Ensembl" id="ENSPKIT00000027066.1">
    <property type="protein sequence ID" value="ENSPKIP00000003107.1"/>
    <property type="gene ID" value="ENSPKIG00000020753.1"/>
</dbReference>
<feature type="domain" description="Glycosyl hydrolases family 22 (GH22)" evidence="7">
    <location>
        <begin position="92"/>
        <end position="110"/>
    </location>
</feature>
<dbReference type="EC" id="3.2.1.17" evidence="2"/>